<evidence type="ECO:0000256" key="5">
    <source>
        <dbReference type="ARBA" id="ARBA00022958"/>
    </source>
</evidence>
<dbReference type="GO" id="GO:0003938">
    <property type="term" value="F:IMP dehydrogenase activity"/>
    <property type="evidence" value="ECO:0007669"/>
    <property type="project" value="UniProtKB-EC"/>
</dbReference>
<feature type="domain" description="IMP dehydrogenase/GMP reductase" evidence="9">
    <location>
        <begin position="8"/>
        <end position="269"/>
    </location>
</feature>
<dbReference type="SUPFAM" id="SSF51412">
    <property type="entry name" value="Inosine monophosphate dehydrogenase (IMPDH)"/>
    <property type="match status" value="1"/>
</dbReference>
<evidence type="ECO:0000256" key="4">
    <source>
        <dbReference type="ARBA" id="ARBA00022755"/>
    </source>
</evidence>
<dbReference type="PANTHER" id="PTHR11911">
    <property type="entry name" value="INOSINE-5-MONOPHOSPHATE DEHYDROGENASE RELATED"/>
    <property type="match status" value="1"/>
</dbReference>
<keyword evidence="3" id="KW-0332">GMP biosynthesis</keyword>
<comment type="catalytic activity">
    <reaction evidence="8">
        <text>IMP + NAD(+) + H2O = XMP + NADH + H(+)</text>
        <dbReference type="Rhea" id="RHEA:11708"/>
        <dbReference type="ChEBI" id="CHEBI:15377"/>
        <dbReference type="ChEBI" id="CHEBI:15378"/>
        <dbReference type="ChEBI" id="CHEBI:57464"/>
        <dbReference type="ChEBI" id="CHEBI:57540"/>
        <dbReference type="ChEBI" id="CHEBI:57945"/>
        <dbReference type="ChEBI" id="CHEBI:58053"/>
        <dbReference type="EC" id="1.1.1.205"/>
    </reaction>
</comment>
<comment type="similarity">
    <text evidence="2">Belongs to the IMPDH/GMPR family.</text>
</comment>
<evidence type="ECO:0000313" key="10">
    <source>
        <dbReference type="EMBL" id="KKL76455.1"/>
    </source>
</evidence>
<dbReference type="InterPro" id="IPR005990">
    <property type="entry name" value="IMP_DH"/>
</dbReference>
<evidence type="ECO:0000256" key="7">
    <source>
        <dbReference type="ARBA" id="ARBA00023027"/>
    </source>
</evidence>
<sequence>MARITGKGYSYDDVLIIPKYNKVISRRDVELKTKITRNYEIDIPLIAANMDSICDSKMAIALGKLGGLGVIHRFMTIEEQTREVEKVKQEKLIVAAAIGVKDAKERTKSLVNAGLNILVIDLAHGHSKYAGKTLDYLKEHYPKIDIMAGNIATKDGAEYFLSKGADAIKIGIGPGSLCTTRLMAGAGVPQITAIMDVYEATKGEIPICADGGIKNPGDVVKAIGAGANTVMSGFIFAGTEETPGEIIEKNGKKFKQYLGSASYEVSMKKSELNNE</sequence>
<dbReference type="InterPro" id="IPR013785">
    <property type="entry name" value="Aldolase_TIM"/>
</dbReference>
<dbReference type="SMART" id="SM01240">
    <property type="entry name" value="IMPDH"/>
    <property type="match status" value="1"/>
</dbReference>
<reference evidence="10" key="1">
    <citation type="journal article" date="2015" name="Nature">
        <title>Complex archaea that bridge the gap between prokaryotes and eukaryotes.</title>
        <authorList>
            <person name="Spang A."/>
            <person name="Saw J.H."/>
            <person name="Jorgensen S.L."/>
            <person name="Zaremba-Niedzwiedzka K."/>
            <person name="Martijn J."/>
            <person name="Lind A.E."/>
            <person name="van Eijk R."/>
            <person name="Schleper C."/>
            <person name="Guy L."/>
            <person name="Ettema T.J."/>
        </authorList>
    </citation>
    <scope>NUCLEOTIDE SEQUENCE</scope>
</reference>
<keyword evidence="6" id="KW-0560">Oxidoreductase</keyword>
<dbReference type="InterPro" id="IPR015875">
    <property type="entry name" value="IMP_DH/GMP_Rdtase_CS"/>
</dbReference>
<dbReference type="GO" id="GO:0006177">
    <property type="term" value="P:GMP biosynthetic process"/>
    <property type="evidence" value="ECO:0007669"/>
    <property type="project" value="UniProtKB-KW"/>
</dbReference>
<evidence type="ECO:0000256" key="3">
    <source>
        <dbReference type="ARBA" id="ARBA00022749"/>
    </source>
</evidence>
<dbReference type="AlphaFoldDB" id="A0A0F9H482"/>
<evidence type="ECO:0000256" key="1">
    <source>
        <dbReference type="ARBA" id="ARBA00001958"/>
    </source>
</evidence>
<dbReference type="FunFam" id="3.20.20.70:FF:000424">
    <property type="entry name" value="Inosine-5'-monophosphate dehydrogenase 2"/>
    <property type="match status" value="1"/>
</dbReference>
<proteinExistence type="inferred from homology"/>
<dbReference type="PROSITE" id="PS00487">
    <property type="entry name" value="IMP_DH_GMP_RED"/>
    <property type="match status" value="1"/>
</dbReference>
<evidence type="ECO:0000259" key="9">
    <source>
        <dbReference type="Pfam" id="PF00478"/>
    </source>
</evidence>
<protein>
    <recommendedName>
        <fullName evidence="9">IMP dehydrogenase/GMP reductase domain-containing protein</fullName>
    </recommendedName>
</protein>
<name>A0A0F9H482_9ZZZZ</name>
<gene>
    <name evidence="10" type="ORF">LCGC14_2044700</name>
</gene>
<accession>A0A0F9H482</accession>
<evidence type="ECO:0000256" key="6">
    <source>
        <dbReference type="ARBA" id="ARBA00023002"/>
    </source>
</evidence>
<dbReference type="EMBL" id="LAZR01024039">
    <property type="protein sequence ID" value="KKL76455.1"/>
    <property type="molecule type" value="Genomic_DNA"/>
</dbReference>
<organism evidence="10">
    <name type="scientific">marine sediment metagenome</name>
    <dbReference type="NCBI Taxonomy" id="412755"/>
    <lineage>
        <taxon>unclassified sequences</taxon>
        <taxon>metagenomes</taxon>
        <taxon>ecological metagenomes</taxon>
    </lineage>
</organism>
<evidence type="ECO:0000256" key="8">
    <source>
        <dbReference type="ARBA" id="ARBA00048028"/>
    </source>
</evidence>
<keyword evidence="7" id="KW-0520">NAD</keyword>
<keyword evidence="4" id="KW-0658">Purine biosynthesis</keyword>
<dbReference type="GO" id="GO:0006183">
    <property type="term" value="P:GTP biosynthetic process"/>
    <property type="evidence" value="ECO:0007669"/>
    <property type="project" value="TreeGrafter"/>
</dbReference>
<keyword evidence="5" id="KW-0630">Potassium</keyword>
<feature type="non-terminal residue" evidence="10">
    <location>
        <position position="275"/>
    </location>
</feature>
<comment type="cofactor">
    <cofactor evidence="1">
        <name>K(+)</name>
        <dbReference type="ChEBI" id="CHEBI:29103"/>
    </cofactor>
</comment>
<dbReference type="InterPro" id="IPR001093">
    <property type="entry name" value="IMP_DH_GMPRt"/>
</dbReference>
<comment type="caution">
    <text evidence="10">The sequence shown here is derived from an EMBL/GenBank/DDBJ whole genome shotgun (WGS) entry which is preliminary data.</text>
</comment>
<dbReference type="Pfam" id="PF00478">
    <property type="entry name" value="IMPDH"/>
    <property type="match status" value="1"/>
</dbReference>
<dbReference type="CDD" id="cd00381">
    <property type="entry name" value="IMPDH"/>
    <property type="match status" value="1"/>
</dbReference>
<evidence type="ECO:0000256" key="2">
    <source>
        <dbReference type="ARBA" id="ARBA00005502"/>
    </source>
</evidence>
<dbReference type="PANTHER" id="PTHR11911:SF111">
    <property type="entry name" value="INOSINE-5'-MONOPHOSPHATE DEHYDROGENASE"/>
    <property type="match status" value="1"/>
</dbReference>
<dbReference type="Gene3D" id="3.20.20.70">
    <property type="entry name" value="Aldolase class I"/>
    <property type="match status" value="1"/>
</dbReference>